<sequence length="261" mass="29888">MVENGCEAGHGVDRGEVVIDVDQDEDDDGVANADEVKAERLYDIAKCEKLSLLLKDWEKQFKVARERIETKTTRTNSAKNDLYQWIGFFSVFQGVVLTAVAQSSTLGCQQSWAPASLSLIASVVTIVSVHFKLKSYRALEVNLANETYDSTILHEQIAELKTQGTSFKFSWFLDRAKRQEEKRQEEERQKADKKKAHKKKTDKQKTDKQKADGNKKQRRRKDRYYWAWDWAVILALVLFSTIILLCCILILCGPDKHKPGT</sequence>
<keyword evidence="3" id="KW-1133">Transmembrane helix</keyword>
<dbReference type="Proteomes" id="UP001497522">
    <property type="component" value="Chromosome 16"/>
</dbReference>
<feature type="transmembrane region" description="Helical" evidence="3">
    <location>
        <begin position="112"/>
        <end position="131"/>
    </location>
</feature>
<dbReference type="PANTHER" id="PTHR33287">
    <property type="entry name" value="OS03G0453550 PROTEIN"/>
    <property type="match status" value="1"/>
</dbReference>
<feature type="coiled-coil region" evidence="1">
    <location>
        <begin position="47"/>
        <end position="74"/>
    </location>
</feature>
<gene>
    <name evidence="4" type="ORF">CSSPJE1EN2_LOCUS9591</name>
</gene>
<proteinExistence type="predicted"/>
<feature type="region of interest" description="Disordered" evidence="2">
    <location>
        <begin position="182"/>
        <end position="216"/>
    </location>
</feature>
<feature type="transmembrane region" description="Helical" evidence="3">
    <location>
        <begin position="225"/>
        <end position="251"/>
    </location>
</feature>
<organism evidence="4 5">
    <name type="scientific">Sphagnum jensenii</name>
    <dbReference type="NCBI Taxonomy" id="128206"/>
    <lineage>
        <taxon>Eukaryota</taxon>
        <taxon>Viridiplantae</taxon>
        <taxon>Streptophyta</taxon>
        <taxon>Embryophyta</taxon>
        <taxon>Bryophyta</taxon>
        <taxon>Sphagnophytina</taxon>
        <taxon>Sphagnopsida</taxon>
        <taxon>Sphagnales</taxon>
        <taxon>Sphagnaceae</taxon>
        <taxon>Sphagnum</taxon>
    </lineage>
</organism>
<keyword evidence="3" id="KW-0472">Membrane</keyword>
<keyword evidence="5" id="KW-1185">Reference proteome</keyword>
<feature type="compositionally biased region" description="Basic residues" evidence="2">
    <location>
        <begin position="191"/>
        <end position="202"/>
    </location>
</feature>
<dbReference type="EMBL" id="OZ023717">
    <property type="protein sequence ID" value="CAK9866596.1"/>
    <property type="molecule type" value="Genomic_DNA"/>
</dbReference>
<evidence type="ECO:0000256" key="1">
    <source>
        <dbReference type="SAM" id="Coils"/>
    </source>
</evidence>
<reference evidence="4" key="1">
    <citation type="submission" date="2024-03" db="EMBL/GenBank/DDBJ databases">
        <authorList>
            <consortium name="ELIXIR-Norway"/>
            <consortium name="Elixir Norway"/>
        </authorList>
    </citation>
    <scope>NUCLEOTIDE SEQUENCE</scope>
</reference>
<evidence type="ECO:0000313" key="5">
    <source>
        <dbReference type="Proteomes" id="UP001497522"/>
    </source>
</evidence>
<evidence type="ECO:0000256" key="3">
    <source>
        <dbReference type="SAM" id="Phobius"/>
    </source>
</evidence>
<name>A0ABP1AVT8_9BRYO</name>
<keyword evidence="1" id="KW-0175">Coiled coil</keyword>
<evidence type="ECO:0008006" key="6">
    <source>
        <dbReference type="Google" id="ProtNLM"/>
    </source>
</evidence>
<evidence type="ECO:0000313" key="4">
    <source>
        <dbReference type="EMBL" id="CAK9866596.1"/>
    </source>
</evidence>
<accession>A0ABP1AVT8</accession>
<feature type="transmembrane region" description="Helical" evidence="3">
    <location>
        <begin position="82"/>
        <end position="100"/>
    </location>
</feature>
<dbReference type="PANTHER" id="PTHR33287:SF11">
    <property type="entry name" value="OS03G0778400 PROTEIN"/>
    <property type="match status" value="1"/>
</dbReference>
<protein>
    <recommendedName>
        <fullName evidence="6">SMODS and SLOG-associating 2TM effector domain-containing protein</fullName>
    </recommendedName>
</protein>
<feature type="compositionally biased region" description="Basic and acidic residues" evidence="2">
    <location>
        <begin position="203"/>
        <end position="215"/>
    </location>
</feature>
<evidence type="ECO:0000256" key="2">
    <source>
        <dbReference type="SAM" id="MobiDB-lite"/>
    </source>
</evidence>
<keyword evidence="3" id="KW-0812">Transmembrane</keyword>